<evidence type="ECO:0000256" key="8">
    <source>
        <dbReference type="ARBA" id="ARBA00035517"/>
    </source>
</evidence>
<gene>
    <name evidence="11" type="ORF">HNR37_001041</name>
</gene>
<dbReference type="PANTHER" id="PTHR10724">
    <property type="entry name" value="30S RIBOSOMAL PROTEIN S1"/>
    <property type="match status" value="1"/>
</dbReference>
<feature type="domain" description="S1 motif" evidence="10">
    <location>
        <begin position="31"/>
        <end position="96"/>
    </location>
</feature>
<comment type="function">
    <text evidence="6">Binds mRNA; thus facilitating recognition of the initiation point. It is needed to translate mRNA with a short Shine-Dalgarno (SD) purine-rich sequence.</text>
</comment>
<dbReference type="PRINTS" id="PR00681">
    <property type="entry name" value="RIBOSOMALS1"/>
</dbReference>
<keyword evidence="3" id="KW-0694">RNA-binding</keyword>
<dbReference type="FunFam" id="2.40.50.140:FF:000103">
    <property type="entry name" value="protein RRP5 homolog"/>
    <property type="match status" value="1"/>
</dbReference>
<dbReference type="PROSITE" id="PS50126">
    <property type="entry name" value="S1"/>
    <property type="match status" value="6"/>
</dbReference>
<dbReference type="Gene3D" id="2.40.50.140">
    <property type="entry name" value="Nucleic acid-binding proteins"/>
    <property type="match status" value="6"/>
</dbReference>
<dbReference type="RefSeq" id="WP_183730946.1">
    <property type="nucleotide sequence ID" value="NZ_JACHID010000005.1"/>
</dbReference>
<dbReference type="InterPro" id="IPR035104">
    <property type="entry name" value="Ribosomal_protein_S1-like"/>
</dbReference>
<feature type="domain" description="S1 motif" evidence="10">
    <location>
        <begin position="114"/>
        <end position="184"/>
    </location>
</feature>
<feature type="region of interest" description="Disordered" evidence="9">
    <location>
        <begin position="531"/>
        <end position="562"/>
    </location>
</feature>
<evidence type="ECO:0000313" key="11">
    <source>
        <dbReference type="EMBL" id="MBB5021728.1"/>
    </source>
</evidence>
<dbReference type="AlphaFoldDB" id="A0A7W7Y481"/>
<proteinExistence type="inferred from homology"/>
<dbReference type="Proteomes" id="UP000528322">
    <property type="component" value="Unassembled WGS sequence"/>
</dbReference>
<dbReference type="SUPFAM" id="SSF50249">
    <property type="entry name" value="Nucleic acid-binding proteins"/>
    <property type="match status" value="6"/>
</dbReference>
<feature type="compositionally biased region" description="Basic and acidic residues" evidence="9">
    <location>
        <begin position="531"/>
        <end position="546"/>
    </location>
</feature>
<evidence type="ECO:0000256" key="1">
    <source>
        <dbReference type="ARBA" id="ARBA00006767"/>
    </source>
</evidence>
<evidence type="ECO:0000256" key="7">
    <source>
        <dbReference type="ARBA" id="ARBA00035293"/>
    </source>
</evidence>
<dbReference type="GO" id="GO:1990904">
    <property type="term" value="C:ribonucleoprotein complex"/>
    <property type="evidence" value="ECO:0007669"/>
    <property type="project" value="UniProtKB-KW"/>
</dbReference>
<keyword evidence="5" id="KW-0687">Ribonucleoprotein</keyword>
<feature type="domain" description="S1 motif" evidence="10">
    <location>
        <begin position="205"/>
        <end position="273"/>
    </location>
</feature>
<evidence type="ECO:0000256" key="2">
    <source>
        <dbReference type="ARBA" id="ARBA00022737"/>
    </source>
</evidence>
<evidence type="ECO:0000256" key="6">
    <source>
        <dbReference type="ARBA" id="ARBA00025604"/>
    </source>
</evidence>
<dbReference type="FunFam" id="2.40.50.140:FF:000011">
    <property type="entry name" value="30S ribosomal protein S1"/>
    <property type="match status" value="2"/>
</dbReference>
<dbReference type="CDD" id="cd05688">
    <property type="entry name" value="S1_RPS1_repeat_ec3"/>
    <property type="match status" value="2"/>
</dbReference>
<dbReference type="GO" id="GO:0006412">
    <property type="term" value="P:translation"/>
    <property type="evidence" value="ECO:0007669"/>
    <property type="project" value="TreeGrafter"/>
</dbReference>
<evidence type="ECO:0000259" key="10">
    <source>
        <dbReference type="PROSITE" id="PS50126"/>
    </source>
</evidence>
<keyword evidence="2" id="KW-0677">Repeat</keyword>
<reference evidence="11 12" key="1">
    <citation type="submission" date="2020-08" db="EMBL/GenBank/DDBJ databases">
        <title>Genomic Encyclopedia of Type Strains, Phase IV (KMG-IV): sequencing the most valuable type-strain genomes for metagenomic binning, comparative biology and taxonomic classification.</title>
        <authorList>
            <person name="Goeker M."/>
        </authorList>
    </citation>
    <scope>NUCLEOTIDE SEQUENCE [LARGE SCALE GENOMIC DNA]</scope>
    <source>
        <strain evidence="11 12">DSM 22071</strain>
    </source>
</reference>
<dbReference type="InterPro" id="IPR003029">
    <property type="entry name" value="S1_domain"/>
</dbReference>
<dbReference type="EMBL" id="JACHID010000005">
    <property type="protein sequence ID" value="MBB5021728.1"/>
    <property type="molecule type" value="Genomic_DNA"/>
</dbReference>
<feature type="domain" description="S1 motif" evidence="10">
    <location>
        <begin position="377"/>
        <end position="446"/>
    </location>
</feature>
<dbReference type="InterPro" id="IPR050437">
    <property type="entry name" value="Ribos_protein_bS1-like"/>
</dbReference>
<keyword evidence="4 11" id="KW-0689">Ribosomal protein</keyword>
<sequence length="562" mass="63656">MMENDYRYQDEGSEDFAALLEEDMRQREESGRIVQATVVQKNDTEILLDINEKVEGVVQRSEFTDDEFERLQIGDTFEVFNTGRREDNGFIRASKQKADQRRGWDDIVAGHEAGEVFQGTIIDTVNRGFTVDINGVRAFLPLSQVDLRQVRDNSEEMRSYIGLTDTFKVINLSPKRHNVVVSRRAWLEEQKEKDKQVLVEKLAKNSILPGVVKNITEYGVFVDLGGLDGLLHITDISWGRVSHPSAVFSEGQEIEVMVLDYNPDTERVSLGYKQKTEDPWDKITERYVGGDVVKGRVVSFVDYGAFVEIEPGIEGLIHISEMSWTSRVRSPSQMLKIDDEVEVRILDIDSGNRRLSLSLRAVRPNPWDVVGEKYPVGSIVKGKIKNITEFGAFLGLDEGVDGLIHISDMSWSRSNHPSEIIKVGDEVEAKVLAFDRERERLSLGLKQLEENPWDLVEQRYPIDSLVRGAVVNLTDFGAFVKLDDGVEGLLHVSEISHDRIERPSDVLSIGQEIEAKVIKMNKEDRRIGLSMKDMEGLAEFQEHQEAQQESTDSTDEGDSQPE</sequence>
<dbReference type="SMART" id="SM00316">
    <property type="entry name" value="S1"/>
    <property type="match status" value="6"/>
</dbReference>
<accession>A0A7W7Y481</accession>
<evidence type="ECO:0000256" key="5">
    <source>
        <dbReference type="ARBA" id="ARBA00023274"/>
    </source>
</evidence>
<feature type="compositionally biased region" description="Acidic residues" evidence="9">
    <location>
        <begin position="552"/>
        <end position="562"/>
    </location>
</feature>
<protein>
    <recommendedName>
        <fullName evidence="7">Small ribosomal subunit protein bS1</fullName>
    </recommendedName>
    <alternativeName>
        <fullName evidence="8">30S ribosomal protein S1</fullName>
    </alternativeName>
</protein>
<dbReference type="InterPro" id="IPR012340">
    <property type="entry name" value="NA-bd_OB-fold"/>
</dbReference>
<comment type="similarity">
    <text evidence="1">Belongs to the bacterial ribosomal protein bS1 family.</text>
</comment>
<feature type="domain" description="S1 motif" evidence="10">
    <location>
        <begin position="290"/>
        <end position="360"/>
    </location>
</feature>
<evidence type="ECO:0000256" key="4">
    <source>
        <dbReference type="ARBA" id="ARBA00022980"/>
    </source>
</evidence>
<feature type="domain" description="S1 motif" evidence="10">
    <location>
        <begin position="463"/>
        <end position="532"/>
    </location>
</feature>
<evidence type="ECO:0000256" key="3">
    <source>
        <dbReference type="ARBA" id="ARBA00022884"/>
    </source>
</evidence>
<evidence type="ECO:0000256" key="9">
    <source>
        <dbReference type="SAM" id="MobiDB-lite"/>
    </source>
</evidence>
<keyword evidence="12" id="KW-1185">Reference proteome</keyword>
<dbReference type="GO" id="GO:0003735">
    <property type="term" value="F:structural constituent of ribosome"/>
    <property type="evidence" value="ECO:0007669"/>
    <property type="project" value="TreeGrafter"/>
</dbReference>
<dbReference type="GO" id="GO:0005840">
    <property type="term" value="C:ribosome"/>
    <property type="evidence" value="ECO:0007669"/>
    <property type="project" value="UniProtKB-KW"/>
</dbReference>
<dbReference type="PANTHER" id="PTHR10724:SF7">
    <property type="entry name" value="SMALL RIBOSOMAL SUBUNIT PROTEIN BS1C"/>
    <property type="match status" value="1"/>
</dbReference>
<name>A0A7W7Y481_9BACT</name>
<dbReference type="GO" id="GO:0003729">
    <property type="term" value="F:mRNA binding"/>
    <property type="evidence" value="ECO:0007669"/>
    <property type="project" value="TreeGrafter"/>
</dbReference>
<comment type="caution">
    <text evidence="11">The sequence shown here is derived from an EMBL/GenBank/DDBJ whole genome shotgun (WGS) entry which is preliminary data.</text>
</comment>
<evidence type="ECO:0000313" key="12">
    <source>
        <dbReference type="Proteomes" id="UP000528322"/>
    </source>
</evidence>
<dbReference type="CDD" id="cd04465">
    <property type="entry name" value="S1_RPS1_repeat_ec2_hs2"/>
    <property type="match status" value="1"/>
</dbReference>
<dbReference type="Pfam" id="PF00575">
    <property type="entry name" value="S1"/>
    <property type="match status" value="6"/>
</dbReference>
<organism evidence="11 12">
    <name type="scientific">Desulfurispira natronophila</name>
    <dbReference type="NCBI Taxonomy" id="682562"/>
    <lineage>
        <taxon>Bacteria</taxon>
        <taxon>Pseudomonadati</taxon>
        <taxon>Chrysiogenota</taxon>
        <taxon>Chrysiogenia</taxon>
        <taxon>Chrysiogenales</taxon>
        <taxon>Chrysiogenaceae</taxon>
        <taxon>Desulfurispira</taxon>
    </lineage>
</organism>